<feature type="transmembrane region" description="Helical" evidence="14">
    <location>
        <begin position="81"/>
        <end position="103"/>
    </location>
</feature>
<dbReference type="PANTHER" id="PTHR31462">
    <property type="entry name" value="ENDOSOMAL/LYSOSOMAL POTASSIUM CHANNEL TMEM175"/>
    <property type="match status" value="1"/>
</dbReference>
<dbReference type="AlphaFoldDB" id="A0A0R1QPN2"/>
<evidence type="ECO:0000256" key="9">
    <source>
        <dbReference type="ARBA" id="ARBA00023065"/>
    </source>
</evidence>
<name>A0A0R1QPN2_9LACO</name>
<evidence type="ECO:0000256" key="10">
    <source>
        <dbReference type="ARBA" id="ARBA00023136"/>
    </source>
</evidence>
<keyword evidence="9" id="KW-0406">Ion transport</keyword>
<organism evidence="15 16">
    <name type="scientific">Lacticaseibacillus manihotivorans DSM 13343 = JCM 12514</name>
    <dbReference type="NCBI Taxonomy" id="1423769"/>
    <lineage>
        <taxon>Bacteria</taxon>
        <taxon>Bacillati</taxon>
        <taxon>Bacillota</taxon>
        <taxon>Bacilli</taxon>
        <taxon>Lactobacillales</taxon>
        <taxon>Lactobacillaceae</taxon>
        <taxon>Lacticaseibacillus</taxon>
    </lineage>
</organism>
<accession>A0A0R1QPN2</accession>
<keyword evidence="8 14" id="KW-1133">Transmembrane helix</keyword>
<protein>
    <recommendedName>
        <fullName evidence="17">Integral membrane protein</fullName>
    </recommendedName>
</protein>
<keyword evidence="7" id="KW-0630">Potassium</keyword>
<evidence type="ECO:0000256" key="8">
    <source>
        <dbReference type="ARBA" id="ARBA00022989"/>
    </source>
</evidence>
<keyword evidence="16" id="KW-1185">Reference proteome</keyword>
<evidence type="ECO:0000256" key="11">
    <source>
        <dbReference type="ARBA" id="ARBA00023303"/>
    </source>
</evidence>
<evidence type="ECO:0000313" key="15">
    <source>
        <dbReference type="EMBL" id="KRL44002.1"/>
    </source>
</evidence>
<keyword evidence="4" id="KW-0633">Potassium transport</keyword>
<dbReference type="PATRIC" id="fig|1423769.4.peg.1563"/>
<dbReference type="PANTHER" id="PTHR31462:SF5">
    <property type="entry name" value="ENDOSOMAL_LYSOSOMAL PROTON CHANNEL TMEM175"/>
    <property type="match status" value="1"/>
</dbReference>
<evidence type="ECO:0000256" key="14">
    <source>
        <dbReference type="SAM" id="Phobius"/>
    </source>
</evidence>
<proteinExistence type="inferred from homology"/>
<evidence type="ECO:0000256" key="13">
    <source>
        <dbReference type="SAM" id="MobiDB-lite"/>
    </source>
</evidence>
<feature type="transmembrane region" description="Helical" evidence="14">
    <location>
        <begin position="181"/>
        <end position="198"/>
    </location>
</feature>
<evidence type="ECO:0000256" key="3">
    <source>
        <dbReference type="ARBA" id="ARBA00022448"/>
    </source>
</evidence>
<sequence length="305" mass="35480">MSENGSGLAMEKIKSRLDAFADGIMAVIITIMVLNIAPVLHDSWANYLVLGKHIGIFLISFIFVANIWYQHATVFAEIETITYRIVIFDLIFLAFLALMPLFTNMMTANTTRITVLAYGGVQFLVNMMFRYLSRIIVHLQYDDKDAMQKVYQKIYGNANLWLDALATWDLVVAWFFPKVALVFYLAYPILTFFLNAQARQEMYDVETLPEEQQQDVASFNTSEMKDFRKAQQAIMNASGDAQTENHPDQPAVNWQHWLDQSIDPKKRQRIMQRYGRSTPEQQAQLREWFADHHRGDRHGQRENRH</sequence>
<evidence type="ECO:0000256" key="4">
    <source>
        <dbReference type="ARBA" id="ARBA00022538"/>
    </source>
</evidence>
<keyword evidence="10 14" id="KW-0472">Membrane</keyword>
<dbReference type="Proteomes" id="UP000051790">
    <property type="component" value="Unassembled WGS sequence"/>
</dbReference>
<comment type="catalytic activity">
    <reaction evidence="12">
        <text>K(+)(in) = K(+)(out)</text>
        <dbReference type="Rhea" id="RHEA:29463"/>
        <dbReference type="ChEBI" id="CHEBI:29103"/>
    </reaction>
</comment>
<evidence type="ECO:0000256" key="1">
    <source>
        <dbReference type="ARBA" id="ARBA00004141"/>
    </source>
</evidence>
<feature type="transmembrane region" description="Helical" evidence="14">
    <location>
        <begin position="47"/>
        <end position="69"/>
    </location>
</feature>
<feature type="transmembrane region" description="Helical" evidence="14">
    <location>
        <begin position="20"/>
        <end position="41"/>
    </location>
</feature>
<keyword evidence="6" id="KW-0631">Potassium channel</keyword>
<feature type="transmembrane region" description="Helical" evidence="14">
    <location>
        <begin position="115"/>
        <end position="133"/>
    </location>
</feature>
<evidence type="ECO:0000256" key="7">
    <source>
        <dbReference type="ARBA" id="ARBA00022958"/>
    </source>
</evidence>
<keyword evidence="3" id="KW-0813">Transport</keyword>
<evidence type="ECO:0000256" key="5">
    <source>
        <dbReference type="ARBA" id="ARBA00022692"/>
    </source>
</evidence>
<comment type="caution">
    <text evidence="15">The sequence shown here is derived from an EMBL/GenBank/DDBJ whole genome shotgun (WGS) entry which is preliminary data.</text>
</comment>
<feature type="region of interest" description="Disordered" evidence="13">
    <location>
        <begin position="272"/>
        <end position="305"/>
    </location>
</feature>
<evidence type="ECO:0008006" key="17">
    <source>
        <dbReference type="Google" id="ProtNLM"/>
    </source>
</evidence>
<dbReference type="EMBL" id="AZEU01000174">
    <property type="protein sequence ID" value="KRL44002.1"/>
    <property type="molecule type" value="Genomic_DNA"/>
</dbReference>
<comment type="subcellular location">
    <subcellularLocation>
        <location evidence="1">Membrane</location>
        <topology evidence="1">Multi-pass membrane protein</topology>
    </subcellularLocation>
</comment>
<keyword evidence="11" id="KW-0407">Ion channel</keyword>
<evidence type="ECO:0000313" key="16">
    <source>
        <dbReference type="Proteomes" id="UP000051790"/>
    </source>
</evidence>
<comment type="similarity">
    <text evidence="2">Belongs to the TMEM175 family.</text>
</comment>
<evidence type="ECO:0000256" key="2">
    <source>
        <dbReference type="ARBA" id="ARBA00006920"/>
    </source>
</evidence>
<reference evidence="15 16" key="1">
    <citation type="journal article" date="2015" name="Genome Announc.">
        <title>Expanding the biotechnology potential of lactobacilli through comparative genomics of 213 strains and associated genera.</title>
        <authorList>
            <person name="Sun Z."/>
            <person name="Harris H.M."/>
            <person name="McCann A."/>
            <person name="Guo C."/>
            <person name="Argimon S."/>
            <person name="Zhang W."/>
            <person name="Yang X."/>
            <person name="Jeffery I.B."/>
            <person name="Cooney J.C."/>
            <person name="Kagawa T.F."/>
            <person name="Liu W."/>
            <person name="Song Y."/>
            <person name="Salvetti E."/>
            <person name="Wrobel A."/>
            <person name="Rasinkangas P."/>
            <person name="Parkhill J."/>
            <person name="Rea M.C."/>
            <person name="O'Sullivan O."/>
            <person name="Ritari J."/>
            <person name="Douillard F.P."/>
            <person name="Paul Ross R."/>
            <person name="Yang R."/>
            <person name="Briner A.E."/>
            <person name="Felis G.E."/>
            <person name="de Vos W.M."/>
            <person name="Barrangou R."/>
            <person name="Klaenhammer T.R."/>
            <person name="Caufield P.W."/>
            <person name="Cui Y."/>
            <person name="Zhang H."/>
            <person name="O'Toole P.W."/>
        </authorList>
    </citation>
    <scope>NUCLEOTIDE SEQUENCE [LARGE SCALE GENOMIC DNA]</scope>
    <source>
        <strain evidence="15 16">DSM 13343</strain>
    </source>
</reference>
<evidence type="ECO:0000256" key="6">
    <source>
        <dbReference type="ARBA" id="ARBA00022826"/>
    </source>
</evidence>
<dbReference type="Pfam" id="PF06736">
    <property type="entry name" value="TMEM175"/>
    <property type="match status" value="1"/>
</dbReference>
<evidence type="ECO:0000256" key="12">
    <source>
        <dbReference type="ARBA" id="ARBA00034430"/>
    </source>
</evidence>
<gene>
    <name evidence="15" type="ORF">FD01_GL001456</name>
</gene>
<dbReference type="InterPro" id="IPR010617">
    <property type="entry name" value="TMEM175-like"/>
</dbReference>
<dbReference type="GO" id="GO:0005267">
    <property type="term" value="F:potassium channel activity"/>
    <property type="evidence" value="ECO:0007669"/>
    <property type="project" value="UniProtKB-KW"/>
</dbReference>
<dbReference type="GO" id="GO:0015252">
    <property type="term" value="F:proton channel activity"/>
    <property type="evidence" value="ECO:0007669"/>
    <property type="project" value="InterPro"/>
</dbReference>
<dbReference type="GO" id="GO:0016020">
    <property type="term" value="C:membrane"/>
    <property type="evidence" value="ECO:0007669"/>
    <property type="project" value="UniProtKB-SubCell"/>
</dbReference>
<feature type="compositionally biased region" description="Basic and acidic residues" evidence="13">
    <location>
        <begin position="288"/>
        <end position="305"/>
    </location>
</feature>
<keyword evidence="5 14" id="KW-0812">Transmembrane</keyword>